<sequence>MKKRLQYVLFSSACAIAMTSSISYAAESQTSSEKSGASTESILLEPVVVTGTRRYNRTVTQSVTPIDVFTSQDLLRQGSSDTNSLFQNVIPSFSVPQAAISTGSSFIRPPNLRGLPPDQTLVLINSKRRHRSALVNVDVSALSLLSQAVDLSQIPAIAIDRVEVLRDGASAQYGSDAIAGVINIALKKANSGFSGQARYGQFYEGDGRDYQVALNNGFALGDNGFLNVSAEYAENGATSRGTQRPGALQLSQQRPALNIPDPVQKWGKTAMEAKRLFANGEIDLDGSTLYFFGNYGRSDGEQNFNYRQPFDTTNFARTALFGVTYYLDQLPNGNRNAAGATFDFTKMFPAGFTPIFSGKIEDLSETVGYRGTAGELTYDVSASYGQNQLQYYLDNTVNPSYGPQSPTSFYLGKLRQSEVTLNADASYPVEVGFASPLNIALGAEYRRDTYEVGLGDRASWNAGPFVRQVVQRPDSSTFTVISSVGSNGSVGFGPDNAGSSSRRSYAGYVDLETDVTDTLTIGAAARYEDFNTFGSTANVKGSARYEVSPDVAIRGAASTGFHAPTPGQTNVNNVLLSFIAGSTTPVQTGTFAVNHPAAVYFGAVPVKPEKSVNLTGGVVVTPGGGFNLTMDYYNIVIRDRLGLSQAFVVTDRDRAALTALGVSNAFELNRLQYLTNAFKTRTQGIDAVLTHSFHTDNAGTFNSSLSVNYNKTDVLKRNPAIISNDRVANLEKTLPRTRVNFTETWENGPLSVLARVNYYDKFTVTSSNNAAQTFGSEVIVDVEATYDVTEQFSLSLGVQNLFDNYPDKDLRSIDRFTGLPGNGNQYIDASPFGYNGGFWYVRAGWSF</sequence>
<evidence type="ECO:0000256" key="4">
    <source>
        <dbReference type="ARBA" id="ARBA00022692"/>
    </source>
</evidence>
<feature type="domain" description="TonB-dependent receptor plug" evidence="12">
    <location>
        <begin position="62"/>
        <end position="181"/>
    </location>
</feature>
<proteinExistence type="inferred from homology"/>
<evidence type="ECO:0000256" key="3">
    <source>
        <dbReference type="ARBA" id="ARBA00022452"/>
    </source>
</evidence>
<keyword evidence="6 8" id="KW-0472">Membrane</keyword>
<dbReference type="GO" id="GO:0009279">
    <property type="term" value="C:cell outer membrane"/>
    <property type="evidence" value="ECO:0007669"/>
    <property type="project" value="UniProtKB-SubCell"/>
</dbReference>
<feature type="chain" id="PRO_5012197555" description="TonB-dependent receptor" evidence="10">
    <location>
        <begin position="26"/>
        <end position="847"/>
    </location>
</feature>
<dbReference type="PANTHER" id="PTHR47234:SF3">
    <property type="entry name" value="SECRETIN_TONB SHORT N-TERMINAL DOMAIN-CONTAINING PROTEIN"/>
    <property type="match status" value="1"/>
</dbReference>
<name>A0A255Z2Y7_9PROT</name>
<comment type="caution">
    <text evidence="13">The sequence shown here is derived from an EMBL/GenBank/DDBJ whole genome shotgun (WGS) entry which is preliminary data.</text>
</comment>
<keyword evidence="3 8" id="KW-1134">Transmembrane beta strand</keyword>
<keyword evidence="4 8" id="KW-0812">Transmembrane</keyword>
<dbReference type="OrthoDB" id="7051241at2"/>
<evidence type="ECO:0000256" key="5">
    <source>
        <dbReference type="ARBA" id="ARBA00023077"/>
    </source>
</evidence>
<accession>A0A255Z2Y7</accession>
<comment type="similarity">
    <text evidence="8 9">Belongs to the TonB-dependent receptor family.</text>
</comment>
<evidence type="ECO:0000259" key="12">
    <source>
        <dbReference type="Pfam" id="PF07715"/>
    </source>
</evidence>
<feature type="signal peptide" evidence="10">
    <location>
        <begin position="1"/>
        <end position="25"/>
    </location>
</feature>
<evidence type="ECO:0000256" key="8">
    <source>
        <dbReference type="PROSITE-ProRule" id="PRU01360"/>
    </source>
</evidence>
<evidence type="ECO:0000256" key="7">
    <source>
        <dbReference type="ARBA" id="ARBA00023237"/>
    </source>
</evidence>
<dbReference type="EMBL" id="NOXU01000026">
    <property type="protein sequence ID" value="OYQ35255.1"/>
    <property type="molecule type" value="Genomic_DNA"/>
</dbReference>
<keyword evidence="7 8" id="KW-0998">Cell outer membrane</keyword>
<evidence type="ECO:0000313" key="14">
    <source>
        <dbReference type="Proteomes" id="UP000216998"/>
    </source>
</evidence>
<evidence type="ECO:0008006" key="15">
    <source>
        <dbReference type="Google" id="ProtNLM"/>
    </source>
</evidence>
<dbReference type="CDD" id="cd01347">
    <property type="entry name" value="ligand_gated_channel"/>
    <property type="match status" value="1"/>
</dbReference>
<dbReference type="AlphaFoldDB" id="A0A255Z2Y7"/>
<evidence type="ECO:0000256" key="6">
    <source>
        <dbReference type="ARBA" id="ARBA00023136"/>
    </source>
</evidence>
<evidence type="ECO:0000256" key="2">
    <source>
        <dbReference type="ARBA" id="ARBA00022448"/>
    </source>
</evidence>
<evidence type="ECO:0000256" key="9">
    <source>
        <dbReference type="RuleBase" id="RU003357"/>
    </source>
</evidence>
<dbReference type="InterPro" id="IPR000531">
    <property type="entry name" value="Beta-barrel_TonB"/>
</dbReference>
<dbReference type="Pfam" id="PF00593">
    <property type="entry name" value="TonB_dep_Rec_b-barrel"/>
    <property type="match status" value="1"/>
</dbReference>
<comment type="subcellular location">
    <subcellularLocation>
        <location evidence="1 8">Cell outer membrane</location>
        <topology evidence="1 8">Multi-pass membrane protein</topology>
    </subcellularLocation>
</comment>
<evidence type="ECO:0000313" key="13">
    <source>
        <dbReference type="EMBL" id="OYQ35255.1"/>
    </source>
</evidence>
<gene>
    <name evidence="13" type="ORF">CHU95_08495</name>
</gene>
<protein>
    <recommendedName>
        <fullName evidence="15">TonB-dependent receptor</fullName>
    </recommendedName>
</protein>
<evidence type="ECO:0000256" key="10">
    <source>
        <dbReference type="SAM" id="SignalP"/>
    </source>
</evidence>
<keyword evidence="5 9" id="KW-0798">TonB box</keyword>
<dbReference type="PANTHER" id="PTHR47234">
    <property type="match status" value="1"/>
</dbReference>
<dbReference type="SUPFAM" id="SSF56935">
    <property type="entry name" value="Porins"/>
    <property type="match status" value="1"/>
</dbReference>
<dbReference type="InterPro" id="IPR036942">
    <property type="entry name" value="Beta-barrel_TonB_sf"/>
</dbReference>
<keyword evidence="14" id="KW-1185">Reference proteome</keyword>
<dbReference type="Proteomes" id="UP000216998">
    <property type="component" value="Unassembled WGS sequence"/>
</dbReference>
<keyword evidence="10" id="KW-0732">Signal</keyword>
<evidence type="ECO:0000259" key="11">
    <source>
        <dbReference type="Pfam" id="PF00593"/>
    </source>
</evidence>
<dbReference type="InterPro" id="IPR037066">
    <property type="entry name" value="Plug_dom_sf"/>
</dbReference>
<feature type="domain" description="TonB-dependent receptor-like beta-barrel" evidence="11">
    <location>
        <begin position="299"/>
        <end position="801"/>
    </location>
</feature>
<dbReference type="InterPro" id="IPR012910">
    <property type="entry name" value="Plug_dom"/>
</dbReference>
<organism evidence="13 14">
    <name type="scientific">Niveispirillum lacus</name>
    <dbReference type="NCBI Taxonomy" id="1981099"/>
    <lineage>
        <taxon>Bacteria</taxon>
        <taxon>Pseudomonadati</taxon>
        <taxon>Pseudomonadota</taxon>
        <taxon>Alphaproteobacteria</taxon>
        <taxon>Rhodospirillales</taxon>
        <taxon>Azospirillaceae</taxon>
        <taxon>Niveispirillum</taxon>
    </lineage>
</organism>
<dbReference type="InterPro" id="IPR039426">
    <property type="entry name" value="TonB-dep_rcpt-like"/>
</dbReference>
<dbReference type="Gene3D" id="2.170.130.10">
    <property type="entry name" value="TonB-dependent receptor, plug domain"/>
    <property type="match status" value="1"/>
</dbReference>
<dbReference type="PROSITE" id="PS52016">
    <property type="entry name" value="TONB_DEPENDENT_REC_3"/>
    <property type="match status" value="1"/>
</dbReference>
<evidence type="ECO:0000256" key="1">
    <source>
        <dbReference type="ARBA" id="ARBA00004571"/>
    </source>
</evidence>
<dbReference type="Pfam" id="PF07715">
    <property type="entry name" value="Plug"/>
    <property type="match status" value="1"/>
</dbReference>
<reference evidence="13 14" key="1">
    <citation type="submission" date="2017-07" db="EMBL/GenBank/DDBJ databases">
        <title>Niveispirillum cyanobacteriorum sp. nov., isolated from cyanobacterial aggregates in a eutrophic lake.</title>
        <authorList>
            <person name="Cai H."/>
        </authorList>
    </citation>
    <scope>NUCLEOTIDE SEQUENCE [LARGE SCALE GENOMIC DNA]</scope>
    <source>
        <strain evidence="14">TH1-14</strain>
    </source>
</reference>
<keyword evidence="2 8" id="KW-0813">Transport</keyword>
<dbReference type="Gene3D" id="2.40.170.20">
    <property type="entry name" value="TonB-dependent receptor, beta-barrel domain"/>
    <property type="match status" value="1"/>
</dbReference>